<proteinExistence type="predicted"/>
<evidence type="ECO:0008006" key="4">
    <source>
        <dbReference type="Google" id="ProtNLM"/>
    </source>
</evidence>
<dbReference type="OrthoDB" id="9948628at2"/>
<feature type="chain" id="PRO_5008089994" description="Secreted protein" evidence="1">
    <location>
        <begin position="21"/>
        <end position="111"/>
    </location>
</feature>
<evidence type="ECO:0000313" key="2">
    <source>
        <dbReference type="EMBL" id="OAN11385.1"/>
    </source>
</evidence>
<keyword evidence="1" id="KW-0732">Signal</keyword>
<feature type="signal peptide" evidence="1">
    <location>
        <begin position="1"/>
        <end position="20"/>
    </location>
</feature>
<dbReference type="EMBL" id="LVHF01000033">
    <property type="protein sequence ID" value="OAN11385.1"/>
    <property type="molecule type" value="Genomic_DNA"/>
</dbReference>
<evidence type="ECO:0000256" key="1">
    <source>
        <dbReference type="SAM" id="SignalP"/>
    </source>
</evidence>
<sequence>MRKTASSLLIMALLSGTASAAKIDFSCAGTCDQTILCEILSEGNASDFDVKVTDASGIDIAGGQVNEYLEFEFPQPENNYGVLLFNRNEQVTRINGSDINVPCKCKCPPKD</sequence>
<comment type="caution">
    <text evidence="2">The sequence shown here is derived from an EMBL/GenBank/DDBJ whole genome shotgun (WGS) entry which is preliminary data.</text>
</comment>
<gene>
    <name evidence="2" type="ORF">A3K86_20790</name>
</gene>
<name>A0A178K353_9GAMM</name>
<accession>A0A178K353</accession>
<protein>
    <recommendedName>
        <fullName evidence="4">Secreted protein</fullName>
    </recommendedName>
</protein>
<dbReference type="AlphaFoldDB" id="A0A178K353"/>
<organism evidence="2 3">
    <name type="scientific">Photobacterium jeanii</name>
    <dbReference type="NCBI Taxonomy" id="858640"/>
    <lineage>
        <taxon>Bacteria</taxon>
        <taxon>Pseudomonadati</taxon>
        <taxon>Pseudomonadota</taxon>
        <taxon>Gammaproteobacteria</taxon>
        <taxon>Vibrionales</taxon>
        <taxon>Vibrionaceae</taxon>
        <taxon>Photobacterium</taxon>
    </lineage>
</organism>
<dbReference type="RefSeq" id="WP_068336086.1">
    <property type="nucleotide sequence ID" value="NZ_LVHF01000033.1"/>
</dbReference>
<reference evidence="2 3" key="1">
    <citation type="submission" date="2016-03" db="EMBL/GenBank/DDBJ databases">
        <title>Photobacterium proteolyticum sp. nov. a protease producing bacterium isolated from ocean sediments of Laizhou Bay.</title>
        <authorList>
            <person name="Li Y."/>
        </authorList>
    </citation>
    <scope>NUCLEOTIDE SEQUENCE [LARGE SCALE GENOMIC DNA]</scope>
    <source>
        <strain evidence="2 3">R-40508</strain>
    </source>
</reference>
<evidence type="ECO:0000313" key="3">
    <source>
        <dbReference type="Proteomes" id="UP000078503"/>
    </source>
</evidence>
<keyword evidence="3" id="KW-1185">Reference proteome</keyword>
<dbReference type="Proteomes" id="UP000078503">
    <property type="component" value="Unassembled WGS sequence"/>
</dbReference>